<dbReference type="InterPro" id="IPR000524">
    <property type="entry name" value="Tscrpt_reg_HTH_GntR"/>
</dbReference>
<dbReference type="GO" id="GO:0003700">
    <property type="term" value="F:DNA-binding transcription factor activity"/>
    <property type="evidence" value="ECO:0007669"/>
    <property type="project" value="InterPro"/>
</dbReference>
<dbReference type="AlphaFoldDB" id="A0A7W9FLZ7"/>
<comment type="caution">
    <text evidence="5">The sequence shown here is derived from an EMBL/GenBank/DDBJ whole genome shotgun (WGS) entry which is preliminary data.</text>
</comment>
<proteinExistence type="predicted"/>
<organism evidence="5 6">
    <name type="scientific">Prosthecomicrobium pneumaticum</name>
    <dbReference type="NCBI Taxonomy" id="81895"/>
    <lineage>
        <taxon>Bacteria</taxon>
        <taxon>Pseudomonadati</taxon>
        <taxon>Pseudomonadota</taxon>
        <taxon>Alphaproteobacteria</taxon>
        <taxon>Hyphomicrobiales</taxon>
        <taxon>Kaistiaceae</taxon>
        <taxon>Prosthecomicrobium</taxon>
    </lineage>
</organism>
<dbReference type="Gene3D" id="3.40.1410.10">
    <property type="entry name" value="Chorismate lyase-like"/>
    <property type="match status" value="1"/>
</dbReference>
<keyword evidence="3" id="KW-0804">Transcription</keyword>
<keyword evidence="6" id="KW-1185">Reference proteome</keyword>
<evidence type="ECO:0000259" key="4">
    <source>
        <dbReference type="PROSITE" id="PS50949"/>
    </source>
</evidence>
<gene>
    <name evidence="5" type="ORF">GGQ63_002205</name>
</gene>
<dbReference type="GO" id="GO:0003677">
    <property type="term" value="F:DNA binding"/>
    <property type="evidence" value="ECO:0007669"/>
    <property type="project" value="UniProtKB-KW"/>
</dbReference>
<feature type="domain" description="HTH gntR-type" evidence="4">
    <location>
        <begin position="7"/>
        <end position="75"/>
    </location>
</feature>
<reference evidence="5 6" key="1">
    <citation type="submission" date="2020-08" db="EMBL/GenBank/DDBJ databases">
        <title>Genomic Encyclopedia of Type Strains, Phase IV (KMG-IV): sequencing the most valuable type-strain genomes for metagenomic binning, comparative biology and taxonomic classification.</title>
        <authorList>
            <person name="Goeker M."/>
        </authorList>
    </citation>
    <scope>NUCLEOTIDE SEQUENCE [LARGE SCALE GENOMIC DNA]</scope>
    <source>
        <strain evidence="5 6">DSM 16268</strain>
    </source>
</reference>
<evidence type="ECO:0000313" key="5">
    <source>
        <dbReference type="EMBL" id="MBB5753139.1"/>
    </source>
</evidence>
<accession>A0A7W9FLZ7</accession>
<sequence>MADDSSLPHYRRIADALGASIRSGALAVGGRVPSERELSVEFGVSRMTARGALKALVEQGLVASIGSRGYFVAASRIDQRLQTLTSFTEEVRRSGRKASSVVLSARTVAAPEDVLGPLGLKAGERVHHLLRLRLADGVPVALESAHVPEALAPGLLDAADFATESLYATLKRVFGILPVEAENTFESAPAAASDAPILDVAVGAPVLRMTRLSLTAEGRPIEFVQSVYRGDRFTMRVRLAPGSSDA</sequence>
<evidence type="ECO:0000256" key="2">
    <source>
        <dbReference type="ARBA" id="ARBA00023125"/>
    </source>
</evidence>
<dbReference type="SUPFAM" id="SSF64288">
    <property type="entry name" value="Chorismate lyase-like"/>
    <property type="match status" value="1"/>
</dbReference>
<dbReference type="InterPro" id="IPR036388">
    <property type="entry name" value="WH-like_DNA-bd_sf"/>
</dbReference>
<dbReference type="InterPro" id="IPR011663">
    <property type="entry name" value="UTRA"/>
</dbReference>
<dbReference type="PANTHER" id="PTHR44846">
    <property type="entry name" value="MANNOSYL-D-GLYCERATE TRANSPORT/METABOLISM SYSTEM REPRESSOR MNGR-RELATED"/>
    <property type="match status" value="1"/>
</dbReference>
<dbReference type="InterPro" id="IPR028978">
    <property type="entry name" value="Chorismate_lyase_/UTRA_dom_sf"/>
</dbReference>
<evidence type="ECO:0000256" key="1">
    <source>
        <dbReference type="ARBA" id="ARBA00023015"/>
    </source>
</evidence>
<dbReference type="InterPro" id="IPR050679">
    <property type="entry name" value="Bact_HTH_transcr_reg"/>
</dbReference>
<keyword evidence="1" id="KW-0805">Transcription regulation</keyword>
<dbReference type="PANTHER" id="PTHR44846:SF1">
    <property type="entry name" value="MANNOSYL-D-GLYCERATE TRANSPORT_METABOLISM SYSTEM REPRESSOR MNGR-RELATED"/>
    <property type="match status" value="1"/>
</dbReference>
<dbReference type="RefSeq" id="WP_183855669.1">
    <property type="nucleotide sequence ID" value="NZ_JACHOO010000004.1"/>
</dbReference>
<dbReference type="Gene3D" id="1.10.10.10">
    <property type="entry name" value="Winged helix-like DNA-binding domain superfamily/Winged helix DNA-binding domain"/>
    <property type="match status" value="1"/>
</dbReference>
<dbReference type="Pfam" id="PF07702">
    <property type="entry name" value="UTRA"/>
    <property type="match status" value="1"/>
</dbReference>
<dbReference type="InterPro" id="IPR036390">
    <property type="entry name" value="WH_DNA-bd_sf"/>
</dbReference>
<name>A0A7W9FLZ7_9HYPH</name>
<dbReference type="CDD" id="cd07377">
    <property type="entry name" value="WHTH_GntR"/>
    <property type="match status" value="1"/>
</dbReference>
<dbReference type="EMBL" id="JACHOO010000004">
    <property type="protein sequence ID" value="MBB5753139.1"/>
    <property type="molecule type" value="Genomic_DNA"/>
</dbReference>
<protein>
    <submittedName>
        <fullName evidence="5">GntR family transcriptional regulator</fullName>
    </submittedName>
</protein>
<dbReference type="SUPFAM" id="SSF46785">
    <property type="entry name" value="Winged helix' DNA-binding domain"/>
    <property type="match status" value="1"/>
</dbReference>
<dbReference type="Pfam" id="PF00392">
    <property type="entry name" value="GntR"/>
    <property type="match status" value="1"/>
</dbReference>
<dbReference type="PROSITE" id="PS50949">
    <property type="entry name" value="HTH_GNTR"/>
    <property type="match status" value="1"/>
</dbReference>
<keyword evidence="2" id="KW-0238">DNA-binding</keyword>
<dbReference type="SMART" id="SM00345">
    <property type="entry name" value="HTH_GNTR"/>
    <property type="match status" value="1"/>
</dbReference>
<evidence type="ECO:0000313" key="6">
    <source>
        <dbReference type="Proteomes" id="UP000523821"/>
    </source>
</evidence>
<dbReference type="PRINTS" id="PR00035">
    <property type="entry name" value="HTHGNTR"/>
</dbReference>
<evidence type="ECO:0000256" key="3">
    <source>
        <dbReference type="ARBA" id="ARBA00023163"/>
    </source>
</evidence>
<dbReference type="SMART" id="SM00866">
    <property type="entry name" value="UTRA"/>
    <property type="match status" value="1"/>
</dbReference>
<dbReference type="Proteomes" id="UP000523821">
    <property type="component" value="Unassembled WGS sequence"/>
</dbReference>
<dbReference type="GO" id="GO:0045892">
    <property type="term" value="P:negative regulation of DNA-templated transcription"/>
    <property type="evidence" value="ECO:0007669"/>
    <property type="project" value="TreeGrafter"/>
</dbReference>